<feature type="domain" description="HTH cro/C1-type" evidence="1">
    <location>
        <begin position="36"/>
        <end position="94"/>
    </location>
</feature>
<sequence length="103" mass="11237">MTIMAKTLDQMLAAEKPEVVADAREKAAKILLGIHLADLREHANKTQGEIALALGVKQPTVAGMEKFGRDLKLSSLKRYVEATGGKLRIDVEFSDGTYYGFSV</sequence>
<dbReference type="AlphaFoldDB" id="A0A1W1HBU8"/>
<dbReference type="SUPFAM" id="SSF47413">
    <property type="entry name" value="lambda repressor-like DNA-binding domains"/>
    <property type="match status" value="1"/>
</dbReference>
<evidence type="ECO:0000259" key="1">
    <source>
        <dbReference type="PROSITE" id="PS50943"/>
    </source>
</evidence>
<evidence type="ECO:0000313" key="2">
    <source>
        <dbReference type="EMBL" id="SLM29919.1"/>
    </source>
</evidence>
<proteinExistence type="predicted"/>
<dbReference type="EMBL" id="FWEV01000117">
    <property type="protein sequence ID" value="SLM29919.1"/>
    <property type="molecule type" value="Genomic_DNA"/>
</dbReference>
<dbReference type="Gene3D" id="1.10.260.40">
    <property type="entry name" value="lambda repressor-like DNA-binding domains"/>
    <property type="match status" value="1"/>
</dbReference>
<gene>
    <name evidence="2" type="ORF">MTBBW1_2030009</name>
</gene>
<organism evidence="2 3">
    <name type="scientific">Desulfamplus magnetovallimortis</name>
    <dbReference type="NCBI Taxonomy" id="1246637"/>
    <lineage>
        <taxon>Bacteria</taxon>
        <taxon>Pseudomonadati</taxon>
        <taxon>Thermodesulfobacteriota</taxon>
        <taxon>Desulfobacteria</taxon>
        <taxon>Desulfobacterales</taxon>
        <taxon>Desulfobacteraceae</taxon>
        <taxon>Desulfamplus</taxon>
    </lineage>
</organism>
<dbReference type="CDD" id="cd00093">
    <property type="entry name" value="HTH_XRE"/>
    <property type="match status" value="1"/>
</dbReference>
<reference evidence="2 3" key="1">
    <citation type="submission" date="2017-03" db="EMBL/GenBank/DDBJ databases">
        <authorList>
            <person name="Afonso C.L."/>
            <person name="Miller P.J."/>
            <person name="Scott M.A."/>
            <person name="Spackman E."/>
            <person name="Goraichik I."/>
            <person name="Dimitrov K.M."/>
            <person name="Suarez D.L."/>
            <person name="Swayne D.E."/>
        </authorList>
    </citation>
    <scope>NUCLEOTIDE SEQUENCE [LARGE SCALE GENOMIC DNA]</scope>
    <source>
        <strain evidence="2">PRJEB14757</strain>
    </source>
</reference>
<dbReference type="PROSITE" id="PS50943">
    <property type="entry name" value="HTH_CROC1"/>
    <property type="match status" value="1"/>
</dbReference>
<dbReference type="InterPro" id="IPR001387">
    <property type="entry name" value="Cro/C1-type_HTH"/>
</dbReference>
<dbReference type="Proteomes" id="UP000191931">
    <property type="component" value="Unassembled WGS sequence"/>
</dbReference>
<dbReference type="GO" id="GO:0003677">
    <property type="term" value="F:DNA binding"/>
    <property type="evidence" value="ECO:0007669"/>
    <property type="project" value="InterPro"/>
</dbReference>
<protein>
    <recommendedName>
        <fullName evidence="1">HTH cro/C1-type domain-containing protein</fullName>
    </recommendedName>
</protein>
<accession>A0A1W1HBU8</accession>
<name>A0A1W1HBU8_9BACT</name>
<keyword evidence="3" id="KW-1185">Reference proteome</keyword>
<evidence type="ECO:0000313" key="3">
    <source>
        <dbReference type="Proteomes" id="UP000191931"/>
    </source>
</evidence>
<dbReference type="InterPro" id="IPR010982">
    <property type="entry name" value="Lambda_DNA-bd_dom_sf"/>
</dbReference>
<dbReference type="STRING" id="1246637.MTBBW1_2030009"/>
<dbReference type="Pfam" id="PF01381">
    <property type="entry name" value="HTH_3"/>
    <property type="match status" value="1"/>
</dbReference>
<dbReference type="SMART" id="SM00530">
    <property type="entry name" value="HTH_XRE"/>
    <property type="match status" value="1"/>
</dbReference>